<feature type="transmembrane region" description="Helical" evidence="4">
    <location>
        <begin position="261"/>
        <end position="281"/>
    </location>
</feature>
<dbReference type="Proteomes" id="UP000230775">
    <property type="component" value="Unassembled WGS sequence"/>
</dbReference>
<dbReference type="Gene3D" id="3.90.550.10">
    <property type="entry name" value="Spore Coat Polysaccharide Biosynthesis Protein SpsA, Chain A"/>
    <property type="match status" value="1"/>
</dbReference>
<organism evidence="6 7">
    <name type="scientific">Candidatus Shapirobacteria bacterium CG09_land_8_20_14_0_10_39_12</name>
    <dbReference type="NCBI Taxonomy" id="1974885"/>
    <lineage>
        <taxon>Bacteria</taxon>
        <taxon>Candidatus Shapironibacteriota</taxon>
    </lineage>
</organism>
<evidence type="ECO:0000256" key="4">
    <source>
        <dbReference type="SAM" id="Phobius"/>
    </source>
</evidence>
<evidence type="ECO:0000256" key="3">
    <source>
        <dbReference type="ARBA" id="ARBA00022679"/>
    </source>
</evidence>
<sequence>MTIKKEKSLVSVIIVTRDRQRQVSECIKSVSLSDYPFFEIILIDNASKDETVTEIKKHFPKVKILTSAKNLGANGGKNLGQKQAKGDYFFFLDSDTVVDKKLLSELVKVAQSDPQIGMVCPKMYYFDKKDVIWYAGAYINFLTSRAKNIGNDETDLGQHDQVRETSFAPTAYLVKRIVAEELKGHGEIYFMGYVDSDYGYRIKEAGYKVMFCPKAKLWHRIGQYENSRTIRALGYNLPLRAYYFARNRVVFMKSHAPLPNFLIFMVTFFPLMNGYFLYKIIVFGGWRYLRPHLEGCFDGLRYAFGGKIKNNWV</sequence>
<dbReference type="EMBL" id="PEZI01000038">
    <property type="protein sequence ID" value="PIS14588.1"/>
    <property type="molecule type" value="Genomic_DNA"/>
</dbReference>
<comment type="caution">
    <text evidence="6">The sequence shown here is derived from an EMBL/GenBank/DDBJ whole genome shotgun (WGS) entry which is preliminary data.</text>
</comment>
<dbReference type="GO" id="GO:0016757">
    <property type="term" value="F:glycosyltransferase activity"/>
    <property type="evidence" value="ECO:0007669"/>
    <property type="project" value="UniProtKB-KW"/>
</dbReference>
<dbReference type="InterPro" id="IPR001173">
    <property type="entry name" value="Glyco_trans_2-like"/>
</dbReference>
<protein>
    <recommendedName>
        <fullName evidence="5">Glycosyltransferase 2-like domain-containing protein</fullName>
    </recommendedName>
</protein>
<dbReference type="PANTHER" id="PTHR43179:SF12">
    <property type="entry name" value="GALACTOFURANOSYLTRANSFERASE GLFT2"/>
    <property type="match status" value="1"/>
</dbReference>
<keyword evidence="4" id="KW-1133">Transmembrane helix</keyword>
<dbReference type="InterPro" id="IPR029044">
    <property type="entry name" value="Nucleotide-diphossugar_trans"/>
</dbReference>
<keyword evidence="2" id="KW-0328">Glycosyltransferase</keyword>
<dbReference type="SUPFAM" id="SSF53448">
    <property type="entry name" value="Nucleotide-diphospho-sugar transferases"/>
    <property type="match status" value="1"/>
</dbReference>
<evidence type="ECO:0000259" key="5">
    <source>
        <dbReference type="Pfam" id="PF00535"/>
    </source>
</evidence>
<keyword evidence="4" id="KW-0812">Transmembrane</keyword>
<dbReference type="PANTHER" id="PTHR43179">
    <property type="entry name" value="RHAMNOSYLTRANSFERASE WBBL"/>
    <property type="match status" value="1"/>
</dbReference>
<gene>
    <name evidence="6" type="ORF">COT64_01705</name>
</gene>
<evidence type="ECO:0000313" key="6">
    <source>
        <dbReference type="EMBL" id="PIS14588.1"/>
    </source>
</evidence>
<evidence type="ECO:0000256" key="2">
    <source>
        <dbReference type="ARBA" id="ARBA00022676"/>
    </source>
</evidence>
<keyword evidence="4" id="KW-0472">Membrane</keyword>
<evidence type="ECO:0000256" key="1">
    <source>
        <dbReference type="ARBA" id="ARBA00006739"/>
    </source>
</evidence>
<reference evidence="7" key="1">
    <citation type="submission" date="2017-09" db="EMBL/GenBank/DDBJ databases">
        <title>Depth-based differentiation of microbial function through sediment-hosted aquifers and enrichment of novel symbionts in the deep terrestrial subsurface.</title>
        <authorList>
            <person name="Probst A.J."/>
            <person name="Ladd B."/>
            <person name="Jarett J.K."/>
            <person name="Geller-Mcgrath D.E."/>
            <person name="Sieber C.M.K."/>
            <person name="Emerson J.B."/>
            <person name="Anantharaman K."/>
            <person name="Thomas B.C."/>
            <person name="Malmstrom R."/>
            <person name="Stieglmeier M."/>
            <person name="Klingl A."/>
            <person name="Woyke T."/>
            <person name="Ryan C.M."/>
            <person name="Banfield J.F."/>
        </authorList>
    </citation>
    <scope>NUCLEOTIDE SEQUENCE [LARGE SCALE GENOMIC DNA]</scope>
</reference>
<evidence type="ECO:0000313" key="7">
    <source>
        <dbReference type="Proteomes" id="UP000230775"/>
    </source>
</evidence>
<feature type="domain" description="Glycosyltransferase 2-like" evidence="5">
    <location>
        <begin position="11"/>
        <end position="143"/>
    </location>
</feature>
<dbReference type="CDD" id="cd04186">
    <property type="entry name" value="GT_2_like_c"/>
    <property type="match status" value="1"/>
</dbReference>
<keyword evidence="3" id="KW-0808">Transferase</keyword>
<dbReference type="AlphaFoldDB" id="A0A2H0WRN2"/>
<comment type="similarity">
    <text evidence="1">Belongs to the glycosyltransferase 2 family.</text>
</comment>
<dbReference type="Pfam" id="PF00535">
    <property type="entry name" value="Glycos_transf_2"/>
    <property type="match status" value="1"/>
</dbReference>
<name>A0A2H0WRN2_9BACT</name>
<accession>A0A2H0WRN2</accession>
<proteinExistence type="inferred from homology"/>